<dbReference type="KEGG" id="mamo:A6B35_25095"/>
<accession>G6Y8L3</accession>
<keyword evidence="2" id="KW-1185">Reference proteome</keyword>
<organism evidence="1 2">
    <name type="scientific">Mesorhizobium amorphae CCNWGS0123</name>
    <dbReference type="NCBI Taxonomy" id="1082933"/>
    <lineage>
        <taxon>Bacteria</taxon>
        <taxon>Pseudomonadati</taxon>
        <taxon>Pseudomonadota</taxon>
        <taxon>Alphaproteobacteria</taxon>
        <taxon>Hyphomicrobiales</taxon>
        <taxon>Phyllobacteriaceae</taxon>
        <taxon>Mesorhizobium</taxon>
    </lineage>
</organism>
<evidence type="ECO:0000313" key="1">
    <source>
        <dbReference type="EMBL" id="EHH11915.1"/>
    </source>
</evidence>
<protein>
    <submittedName>
        <fullName evidence="1">Uncharacterized protein</fullName>
    </submittedName>
</protein>
<name>G6Y8L3_9HYPH</name>
<dbReference type="AlphaFoldDB" id="G6Y8L3"/>
<dbReference type="EMBL" id="AGSN01000094">
    <property type="protein sequence ID" value="EHH11915.1"/>
    <property type="molecule type" value="Genomic_DNA"/>
</dbReference>
<dbReference type="Proteomes" id="UP000002949">
    <property type="component" value="Unassembled WGS sequence"/>
</dbReference>
<proteinExistence type="predicted"/>
<evidence type="ECO:0000313" key="2">
    <source>
        <dbReference type="Proteomes" id="UP000002949"/>
    </source>
</evidence>
<reference evidence="1 2" key="1">
    <citation type="journal article" date="2012" name="J. Bacteriol.">
        <title>Draft Genome Sequence of Plant Growth-Promoting Rhizobium Mesorhizobium amorphae, Isolated from Zinc-Lead Mine Tailings.</title>
        <authorList>
            <person name="Hao X."/>
            <person name="Lin Y."/>
            <person name="Johnstone L."/>
            <person name="Baltrus D.A."/>
            <person name="Miller S.J."/>
            <person name="Wei G."/>
            <person name="Rensing C."/>
        </authorList>
    </citation>
    <scope>NUCLEOTIDE SEQUENCE [LARGE SCALE GENOMIC DNA]</scope>
    <source>
        <strain evidence="1 2">CCNWGS0123</strain>
    </source>
</reference>
<dbReference type="PATRIC" id="fig|1082933.3.peg.2198"/>
<sequence length="78" mass="9225">MGLLPRPDRWSHSFFEISIFFRNFVVMTKTRHRAEAAVRPFRFEIDELCRLLPTACLFSKIRFTPSQKYLLSAYVPNG</sequence>
<gene>
    <name evidence="1" type="ORF">MEA186_11401</name>
</gene>
<dbReference type="STRING" id="1082933.A6B35_25095"/>